<reference evidence="3" key="1">
    <citation type="submission" date="2017-04" db="EMBL/GenBank/DDBJ databases">
        <authorList>
            <person name="Varghese N."/>
            <person name="Submissions S."/>
        </authorList>
    </citation>
    <scope>NUCLEOTIDE SEQUENCE [LARGE SCALE GENOMIC DNA]</scope>
    <source>
        <strain evidence="3">RKEM611</strain>
    </source>
</reference>
<feature type="domain" description="NTP pyrophosphohydrolase MazG-like" evidence="1">
    <location>
        <begin position="40"/>
        <end position="106"/>
    </location>
</feature>
<dbReference type="Pfam" id="PF03819">
    <property type="entry name" value="MazG"/>
    <property type="match status" value="1"/>
</dbReference>
<sequence>MESTGYEKSLIRFYTLSEADDQARSQNYLVNRELIHACMGLCGETGEIMDLVKKSVNYDKPLDQDKLLEECGDVIHYLARILDLNELTLQDAMNHNLEKLNKRFPEGYNHQAAIQRRDQETSR</sequence>
<dbReference type="InterPro" id="IPR004518">
    <property type="entry name" value="MazG-like_dom"/>
</dbReference>
<gene>
    <name evidence="2" type="ORF">SAMN06296036_11621</name>
</gene>
<dbReference type="OrthoDB" id="2418132at2"/>
<name>A0A1Y6CAE0_9BACT</name>
<dbReference type="RefSeq" id="WP_132321871.1">
    <property type="nucleotide sequence ID" value="NZ_FWZT01000016.1"/>
</dbReference>
<dbReference type="GO" id="GO:0016787">
    <property type="term" value="F:hydrolase activity"/>
    <property type="evidence" value="ECO:0007669"/>
    <property type="project" value="UniProtKB-KW"/>
</dbReference>
<dbReference type="EMBL" id="FWZT01000016">
    <property type="protein sequence ID" value="SMF51828.1"/>
    <property type="molecule type" value="Genomic_DNA"/>
</dbReference>
<proteinExistence type="predicted"/>
<keyword evidence="3" id="KW-1185">Reference proteome</keyword>
<dbReference type="STRING" id="1513793.SAMN06296036_11621"/>
<dbReference type="SUPFAM" id="SSF101386">
    <property type="entry name" value="all-alpha NTP pyrophosphatases"/>
    <property type="match status" value="1"/>
</dbReference>
<keyword evidence="2" id="KW-0378">Hydrolase</keyword>
<evidence type="ECO:0000313" key="3">
    <source>
        <dbReference type="Proteomes" id="UP000192907"/>
    </source>
</evidence>
<dbReference type="CDD" id="cd11541">
    <property type="entry name" value="NTP-PPase_u4"/>
    <property type="match status" value="1"/>
</dbReference>
<dbReference type="InterPro" id="IPR011379">
    <property type="entry name" value="MazG-related_GP37"/>
</dbReference>
<evidence type="ECO:0000259" key="1">
    <source>
        <dbReference type="Pfam" id="PF03819"/>
    </source>
</evidence>
<evidence type="ECO:0000313" key="2">
    <source>
        <dbReference type="EMBL" id="SMF51828.1"/>
    </source>
</evidence>
<accession>A0A1Y6CAE0</accession>
<dbReference type="AlphaFoldDB" id="A0A1Y6CAE0"/>
<protein>
    <submittedName>
        <fullName evidence="2">MazG nucleotide pyrophosphohydrolase domain-containing protein</fullName>
    </submittedName>
</protein>
<organism evidence="2 3">
    <name type="scientific">Pseudobacteriovorax antillogorgiicola</name>
    <dbReference type="NCBI Taxonomy" id="1513793"/>
    <lineage>
        <taxon>Bacteria</taxon>
        <taxon>Pseudomonadati</taxon>
        <taxon>Bdellovibrionota</taxon>
        <taxon>Oligoflexia</taxon>
        <taxon>Oligoflexales</taxon>
        <taxon>Pseudobacteriovoracaceae</taxon>
        <taxon>Pseudobacteriovorax</taxon>
    </lineage>
</organism>
<dbReference type="Gene3D" id="1.10.287.1080">
    <property type="entry name" value="MazG-like"/>
    <property type="match status" value="1"/>
</dbReference>
<dbReference type="Proteomes" id="UP000192907">
    <property type="component" value="Unassembled WGS sequence"/>
</dbReference>